<evidence type="ECO:0000256" key="1">
    <source>
        <dbReference type="SAM" id="MobiDB-lite"/>
    </source>
</evidence>
<gene>
    <name evidence="2" type="ORF">M0R45_030532</name>
</gene>
<name>A0AAW1WFE5_RUBAR</name>
<comment type="caution">
    <text evidence="2">The sequence shown here is derived from an EMBL/GenBank/DDBJ whole genome shotgun (WGS) entry which is preliminary data.</text>
</comment>
<feature type="compositionally biased region" description="Polar residues" evidence="1">
    <location>
        <begin position="41"/>
        <end position="54"/>
    </location>
</feature>
<dbReference type="AlphaFoldDB" id="A0AAW1WFE5"/>
<evidence type="ECO:0000313" key="3">
    <source>
        <dbReference type="Proteomes" id="UP001457282"/>
    </source>
</evidence>
<dbReference type="EMBL" id="JBEDUW010000006">
    <property type="protein sequence ID" value="KAK9922050.1"/>
    <property type="molecule type" value="Genomic_DNA"/>
</dbReference>
<feature type="region of interest" description="Disordered" evidence="1">
    <location>
        <begin position="95"/>
        <end position="114"/>
    </location>
</feature>
<protein>
    <submittedName>
        <fullName evidence="2">Uncharacterized protein</fullName>
    </submittedName>
</protein>
<feature type="region of interest" description="Disordered" evidence="1">
    <location>
        <begin position="1"/>
        <end position="79"/>
    </location>
</feature>
<organism evidence="2 3">
    <name type="scientific">Rubus argutus</name>
    <name type="common">Southern blackberry</name>
    <dbReference type="NCBI Taxonomy" id="59490"/>
    <lineage>
        <taxon>Eukaryota</taxon>
        <taxon>Viridiplantae</taxon>
        <taxon>Streptophyta</taxon>
        <taxon>Embryophyta</taxon>
        <taxon>Tracheophyta</taxon>
        <taxon>Spermatophyta</taxon>
        <taxon>Magnoliopsida</taxon>
        <taxon>eudicotyledons</taxon>
        <taxon>Gunneridae</taxon>
        <taxon>Pentapetalae</taxon>
        <taxon>rosids</taxon>
        <taxon>fabids</taxon>
        <taxon>Rosales</taxon>
        <taxon>Rosaceae</taxon>
        <taxon>Rosoideae</taxon>
        <taxon>Rosoideae incertae sedis</taxon>
        <taxon>Rubus</taxon>
    </lineage>
</organism>
<dbReference type="Proteomes" id="UP001457282">
    <property type="component" value="Unassembled WGS sequence"/>
</dbReference>
<accession>A0AAW1WFE5</accession>
<reference evidence="2 3" key="1">
    <citation type="journal article" date="2023" name="G3 (Bethesda)">
        <title>A chromosome-length genome assembly and annotation of blackberry (Rubus argutus, cv. 'Hillquist').</title>
        <authorList>
            <person name="Bruna T."/>
            <person name="Aryal R."/>
            <person name="Dudchenko O."/>
            <person name="Sargent D.J."/>
            <person name="Mead D."/>
            <person name="Buti M."/>
            <person name="Cavallini A."/>
            <person name="Hytonen T."/>
            <person name="Andres J."/>
            <person name="Pham M."/>
            <person name="Weisz D."/>
            <person name="Mascagni F."/>
            <person name="Usai G."/>
            <person name="Natali L."/>
            <person name="Bassil N."/>
            <person name="Fernandez G.E."/>
            <person name="Lomsadze A."/>
            <person name="Armour M."/>
            <person name="Olukolu B."/>
            <person name="Poorten T."/>
            <person name="Britton C."/>
            <person name="Davik J."/>
            <person name="Ashrafi H."/>
            <person name="Aiden E.L."/>
            <person name="Borodovsky M."/>
            <person name="Worthington M."/>
        </authorList>
    </citation>
    <scope>NUCLEOTIDE SEQUENCE [LARGE SCALE GENOMIC DNA]</scope>
    <source>
        <strain evidence="2">PI 553951</strain>
    </source>
</reference>
<evidence type="ECO:0000313" key="2">
    <source>
        <dbReference type="EMBL" id="KAK9922050.1"/>
    </source>
</evidence>
<keyword evidence="3" id="KW-1185">Reference proteome</keyword>
<sequence>MNQPHQTMAAILAPQSVSSSRPSSLIHQFQQANLGLPKPSQAKQAITQPVSILQSKREEETGLSQEETRVPSSALSKTPHQICRARATAVLETCNPRCRHTTTPPSPQRSSAAVSKQARSCYSLATSSSLSPPAASCPEPLLADNPSCLAVSFTLPSRPRRRTLATVAAAQPHRTLSLWSKDEKRYRRG</sequence>
<feature type="compositionally biased region" description="Polar residues" evidence="1">
    <location>
        <begin position="62"/>
        <end position="79"/>
    </location>
</feature>
<proteinExistence type="predicted"/>